<gene>
    <name evidence="1" type="ORF">FGO68_gene3765</name>
</gene>
<evidence type="ECO:0000313" key="2">
    <source>
        <dbReference type="Proteomes" id="UP000785679"/>
    </source>
</evidence>
<accession>A0A8J8NL22</accession>
<dbReference type="EMBL" id="RRYP01012376">
    <property type="protein sequence ID" value="TNV77157.1"/>
    <property type="molecule type" value="Genomic_DNA"/>
</dbReference>
<reference evidence="1" key="1">
    <citation type="submission" date="2019-06" db="EMBL/GenBank/DDBJ databases">
        <authorList>
            <person name="Zheng W."/>
        </authorList>
    </citation>
    <scope>NUCLEOTIDE SEQUENCE</scope>
    <source>
        <strain evidence="1">QDHG01</strain>
    </source>
</reference>
<protein>
    <submittedName>
        <fullName evidence="1">Uncharacterized protein</fullName>
    </submittedName>
</protein>
<dbReference type="Proteomes" id="UP000785679">
    <property type="component" value="Unassembled WGS sequence"/>
</dbReference>
<evidence type="ECO:0000313" key="1">
    <source>
        <dbReference type="EMBL" id="TNV77157.1"/>
    </source>
</evidence>
<name>A0A8J8NL22_HALGN</name>
<organism evidence="1 2">
    <name type="scientific">Halteria grandinella</name>
    <dbReference type="NCBI Taxonomy" id="5974"/>
    <lineage>
        <taxon>Eukaryota</taxon>
        <taxon>Sar</taxon>
        <taxon>Alveolata</taxon>
        <taxon>Ciliophora</taxon>
        <taxon>Intramacronucleata</taxon>
        <taxon>Spirotrichea</taxon>
        <taxon>Stichotrichia</taxon>
        <taxon>Sporadotrichida</taxon>
        <taxon>Halteriidae</taxon>
        <taxon>Halteria</taxon>
    </lineage>
</organism>
<comment type="caution">
    <text evidence="1">The sequence shown here is derived from an EMBL/GenBank/DDBJ whole genome shotgun (WGS) entry which is preliminary data.</text>
</comment>
<keyword evidence="2" id="KW-1185">Reference proteome</keyword>
<proteinExistence type="predicted"/>
<dbReference type="AlphaFoldDB" id="A0A8J8NL22"/>
<sequence length="308" mass="36073">MQAQMERRAPATTSVTNELALIADLLPNCSCQTEKIEFICVISEKGCSDQKYYCKACTKRHDHKGLCYISDYIKEFKNQWINLDSEFETYMHKYDQWCKEWKNLFEIAIRLNKHSNNELLNQIKEFELTYNNFKQQKNQLDNFYREKLFNQYVMQLKKVVEFQQAIGLFDLIKTLSIKTLMKEFSAVFLSLSLTQILSIAGLKSIQAVMGFQLNHKLKNLLDHSTSSLSEGLFCQPIEIGAQNFVEEIERVLAFMDEHSAKIGPSVTESKLDFKEYKLEFKLRMQEVGKAKELLRLEFYGEQPPPKFE</sequence>